<gene>
    <name evidence="1" type="ORF">NMS_1750</name>
</gene>
<dbReference type="EMBL" id="AP014548">
    <property type="protein sequence ID" value="BAO55759.1"/>
    <property type="molecule type" value="Genomic_DNA"/>
</dbReference>
<evidence type="ECO:0000313" key="2">
    <source>
        <dbReference type="Proteomes" id="UP000031760"/>
    </source>
</evidence>
<dbReference type="KEGG" id="nmf:NMS_1750"/>
<reference evidence="1 2" key="1">
    <citation type="journal article" date="2014" name="Proc. Natl. Acad. Sci. U.S.A.">
        <title>Functional characterization of flavobacteria rhodopsins reveals a unique class of light-driven chloride pump in bacteria.</title>
        <authorList>
            <person name="Yoshizawa S."/>
            <person name="Kumagai Y."/>
            <person name="Kim H."/>
            <person name="Ogura Y."/>
            <person name="Hayashi T."/>
            <person name="Iwasaki W."/>
            <person name="DeLong E.F."/>
            <person name="Kogure K."/>
        </authorList>
    </citation>
    <scope>NUCLEOTIDE SEQUENCE [LARGE SCALE GENOMIC DNA]</scope>
    <source>
        <strain evidence="1 2">S1-08</strain>
    </source>
</reference>
<dbReference type="Proteomes" id="UP000031760">
    <property type="component" value="Chromosome"/>
</dbReference>
<organism evidence="1 2">
    <name type="scientific">Nonlabens marinus S1-08</name>
    <dbReference type="NCBI Taxonomy" id="1454201"/>
    <lineage>
        <taxon>Bacteria</taxon>
        <taxon>Pseudomonadati</taxon>
        <taxon>Bacteroidota</taxon>
        <taxon>Flavobacteriia</taxon>
        <taxon>Flavobacteriales</taxon>
        <taxon>Flavobacteriaceae</taxon>
        <taxon>Nonlabens</taxon>
    </lineage>
</organism>
<name>W8VQM8_9FLAO</name>
<dbReference type="HOGENOM" id="CLU_2771757_0_0_10"/>
<dbReference type="STRING" id="1454201.NMS_1750"/>
<accession>W8VQM8</accession>
<evidence type="ECO:0000313" key="1">
    <source>
        <dbReference type="EMBL" id="BAO55759.1"/>
    </source>
</evidence>
<keyword evidence="2" id="KW-1185">Reference proteome</keyword>
<proteinExistence type="predicted"/>
<sequence>MNSLQQKSFVLSHESSRRERELSFVLHPLNFELDHNLDKRLAPSSLRSDVADVRRMTLWFLILGSRQKQ</sequence>
<protein>
    <submittedName>
        <fullName evidence="1">Uncharacterized protein</fullName>
    </submittedName>
</protein>
<dbReference type="AlphaFoldDB" id="W8VQM8"/>